<dbReference type="OrthoDB" id="6431004at2759"/>
<dbReference type="AlphaFoldDB" id="A0A8X6KW65"/>
<comment type="caution">
    <text evidence="1">The sequence shown here is derived from an EMBL/GenBank/DDBJ whole genome shotgun (WGS) entry which is preliminary data.</text>
</comment>
<reference evidence="1" key="1">
    <citation type="submission" date="2020-07" db="EMBL/GenBank/DDBJ databases">
        <title>Multicomponent nature underlies the extraordinary mechanical properties of spider dragline silk.</title>
        <authorList>
            <person name="Kono N."/>
            <person name="Nakamura H."/>
            <person name="Mori M."/>
            <person name="Yoshida Y."/>
            <person name="Ohtoshi R."/>
            <person name="Malay A.D."/>
            <person name="Moran D.A.P."/>
            <person name="Tomita M."/>
            <person name="Numata K."/>
            <person name="Arakawa K."/>
        </authorList>
    </citation>
    <scope>NUCLEOTIDE SEQUENCE</scope>
</reference>
<dbReference type="PANTHER" id="PTHR45913">
    <property type="entry name" value="EPM2A-INTERACTING PROTEIN 1"/>
    <property type="match status" value="1"/>
</dbReference>
<accession>A0A8X6KW65</accession>
<organism evidence="1 2">
    <name type="scientific">Trichonephila clavata</name>
    <name type="common">Joro spider</name>
    <name type="synonym">Nephila clavata</name>
    <dbReference type="NCBI Taxonomy" id="2740835"/>
    <lineage>
        <taxon>Eukaryota</taxon>
        <taxon>Metazoa</taxon>
        <taxon>Ecdysozoa</taxon>
        <taxon>Arthropoda</taxon>
        <taxon>Chelicerata</taxon>
        <taxon>Arachnida</taxon>
        <taxon>Araneae</taxon>
        <taxon>Araneomorphae</taxon>
        <taxon>Entelegynae</taxon>
        <taxon>Araneoidea</taxon>
        <taxon>Nephilidae</taxon>
        <taxon>Trichonephila</taxon>
    </lineage>
</organism>
<dbReference type="Proteomes" id="UP000887116">
    <property type="component" value="Unassembled WGS sequence"/>
</dbReference>
<dbReference type="EMBL" id="BMAO01023076">
    <property type="protein sequence ID" value="GFQ86541.1"/>
    <property type="molecule type" value="Genomic_DNA"/>
</dbReference>
<sequence length="199" mass="23239">MQVVEKLKTRKFSVQLNESTLRDSEAVLIIYLRYVYKGNFAEEMFCKSLESTTTSKDIFNKLKTFSDSNNIPMKNITSCASDGIPIMMGKENGYLKLMKEENSNMLLVHCVIHRENLVAKYISPVVNVIFNLAIKCINATKANAKRECFFKSFWEEQNEDHIHVRLILHTDVRWQSKGIFLNRFMVLFDTLSDFFKRKT</sequence>
<keyword evidence="2" id="KW-1185">Reference proteome</keyword>
<gene>
    <name evidence="1" type="primary">WH47_07713</name>
    <name evidence="1" type="ORF">TNCT_584061</name>
</gene>
<dbReference type="PANTHER" id="PTHR45913:SF22">
    <property type="entry name" value="SCAN BOX DOMAIN-CONTAINING PROTEIN"/>
    <property type="match status" value="1"/>
</dbReference>
<evidence type="ECO:0000313" key="1">
    <source>
        <dbReference type="EMBL" id="GFQ86541.1"/>
    </source>
</evidence>
<protein>
    <submittedName>
        <fullName evidence="1">SCAN domain-containing protein 3</fullName>
    </submittedName>
</protein>
<name>A0A8X6KW65_TRICU</name>
<proteinExistence type="predicted"/>
<evidence type="ECO:0000313" key="2">
    <source>
        <dbReference type="Proteomes" id="UP000887116"/>
    </source>
</evidence>